<evidence type="ECO:0000256" key="5">
    <source>
        <dbReference type="ARBA" id="ARBA00023136"/>
    </source>
</evidence>
<dbReference type="GO" id="GO:0006829">
    <property type="term" value="P:zinc ion transport"/>
    <property type="evidence" value="ECO:0007669"/>
    <property type="project" value="InterPro"/>
</dbReference>
<evidence type="ECO:0000256" key="6">
    <source>
        <dbReference type="SAM" id="Phobius"/>
    </source>
</evidence>
<reference evidence="8" key="1">
    <citation type="submission" date="2021-04" db="EMBL/GenBank/DDBJ databases">
        <title>Phylogenetic analysis of Acidobacteriaceae.</title>
        <authorList>
            <person name="Qiu L."/>
            <person name="Zhang Q."/>
        </authorList>
    </citation>
    <scope>NUCLEOTIDE SEQUENCE</scope>
    <source>
        <strain evidence="8">DSM 25168</strain>
    </source>
</reference>
<dbReference type="Gene3D" id="1.20.1510.10">
    <property type="entry name" value="Cation efflux protein transmembrane domain"/>
    <property type="match status" value="1"/>
</dbReference>
<dbReference type="InterPro" id="IPR040177">
    <property type="entry name" value="SLC30A9"/>
</dbReference>
<dbReference type="InterPro" id="IPR058533">
    <property type="entry name" value="Cation_efflux_TM"/>
</dbReference>
<dbReference type="InterPro" id="IPR027469">
    <property type="entry name" value="Cation_efflux_TMD_sf"/>
</dbReference>
<protein>
    <submittedName>
        <fullName evidence="8">Cation diffusion facilitator family transporter</fullName>
    </submittedName>
</protein>
<dbReference type="InterPro" id="IPR002524">
    <property type="entry name" value="Cation_efflux"/>
</dbReference>
<evidence type="ECO:0000313" key="9">
    <source>
        <dbReference type="Proteomes" id="UP001059380"/>
    </source>
</evidence>
<dbReference type="SUPFAM" id="SSF160240">
    <property type="entry name" value="Cation efflux protein cytoplasmic domain-like"/>
    <property type="match status" value="1"/>
</dbReference>
<evidence type="ECO:0000259" key="7">
    <source>
        <dbReference type="Pfam" id="PF01545"/>
    </source>
</evidence>
<feature type="transmembrane region" description="Helical" evidence="6">
    <location>
        <begin position="173"/>
        <end position="194"/>
    </location>
</feature>
<evidence type="ECO:0000256" key="2">
    <source>
        <dbReference type="ARBA" id="ARBA00022448"/>
    </source>
</evidence>
<keyword evidence="5 6" id="KW-0472">Membrane</keyword>
<evidence type="ECO:0000256" key="4">
    <source>
        <dbReference type="ARBA" id="ARBA00022989"/>
    </source>
</evidence>
<dbReference type="GO" id="GO:0008324">
    <property type="term" value="F:monoatomic cation transmembrane transporter activity"/>
    <property type="evidence" value="ECO:0007669"/>
    <property type="project" value="InterPro"/>
</dbReference>
<feature type="transmembrane region" description="Helical" evidence="6">
    <location>
        <begin position="143"/>
        <end position="161"/>
    </location>
</feature>
<dbReference type="SUPFAM" id="SSF161111">
    <property type="entry name" value="Cation efflux protein transmembrane domain-like"/>
    <property type="match status" value="1"/>
</dbReference>
<gene>
    <name evidence="8" type="ORF">MOP44_01230</name>
</gene>
<sequence>MAALSTGSSAMMAEAIHSSVDIGNEILLLIGMRRSGKPADPLHPYGYGKTLYFYSLLVAIYIFALGSGLTIYRGISRILNPSIPENVGWSYGVLVASAAFEFYSWRISYRELKKRKDPDEGVFDEVIGSKDPTVFTVFLEDSAGMIGTVIAFLGILLGAIFRNPYLDPAASILIGLLLAGVALLLARETGALLIGERTNRARIRTIESIISDDSAVEQIGELLTMQLGPGQALLTARVTFKRSLSVQQVEGSIARLKNQIRKEEPAMERIYIEPDSLGSQENEHPHSGTDG</sequence>
<dbReference type="NCBIfam" id="TIGR01297">
    <property type="entry name" value="CDF"/>
    <property type="match status" value="1"/>
</dbReference>
<keyword evidence="3 6" id="KW-0812">Transmembrane</keyword>
<feature type="domain" description="Cation efflux protein transmembrane" evidence="7">
    <location>
        <begin position="2"/>
        <end position="193"/>
    </location>
</feature>
<evidence type="ECO:0000256" key="3">
    <source>
        <dbReference type="ARBA" id="ARBA00022692"/>
    </source>
</evidence>
<organism evidence="8 9">
    <name type="scientific">Occallatibacter riparius</name>
    <dbReference type="NCBI Taxonomy" id="1002689"/>
    <lineage>
        <taxon>Bacteria</taxon>
        <taxon>Pseudomonadati</taxon>
        <taxon>Acidobacteriota</taxon>
        <taxon>Terriglobia</taxon>
        <taxon>Terriglobales</taxon>
        <taxon>Acidobacteriaceae</taxon>
        <taxon>Occallatibacter</taxon>
    </lineage>
</organism>
<evidence type="ECO:0000313" key="8">
    <source>
        <dbReference type="EMBL" id="UWZ87085.1"/>
    </source>
</evidence>
<dbReference type="AlphaFoldDB" id="A0A9J7BZ77"/>
<feature type="transmembrane region" description="Helical" evidence="6">
    <location>
        <begin position="87"/>
        <end position="105"/>
    </location>
</feature>
<dbReference type="PANTHER" id="PTHR13414:SF9">
    <property type="entry name" value="PROTON-COUPLED ZINC ANTIPORTER SLC30A9, MITOCHONDRIAL"/>
    <property type="match status" value="1"/>
</dbReference>
<name>A0A9J7BZ77_9BACT</name>
<evidence type="ECO:0000256" key="1">
    <source>
        <dbReference type="ARBA" id="ARBA00004141"/>
    </source>
</evidence>
<keyword evidence="4 6" id="KW-1133">Transmembrane helix</keyword>
<proteinExistence type="predicted"/>
<feature type="transmembrane region" description="Helical" evidence="6">
    <location>
        <begin position="51"/>
        <end position="75"/>
    </location>
</feature>
<dbReference type="EMBL" id="CP093313">
    <property type="protein sequence ID" value="UWZ87085.1"/>
    <property type="molecule type" value="Genomic_DNA"/>
</dbReference>
<dbReference type="Pfam" id="PF01545">
    <property type="entry name" value="Cation_efflux"/>
    <property type="match status" value="1"/>
</dbReference>
<dbReference type="KEGG" id="orp:MOP44_01230"/>
<keyword evidence="9" id="KW-1185">Reference proteome</keyword>
<dbReference type="InterPro" id="IPR036837">
    <property type="entry name" value="Cation_efflux_CTD_sf"/>
</dbReference>
<dbReference type="GO" id="GO:0016020">
    <property type="term" value="C:membrane"/>
    <property type="evidence" value="ECO:0007669"/>
    <property type="project" value="UniProtKB-SubCell"/>
</dbReference>
<keyword evidence="2" id="KW-0813">Transport</keyword>
<accession>A0A9J7BZ77</accession>
<comment type="subcellular location">
    <subcellularLocation>
        <location evidence="1">Membrane</location>
        <topology evidence="1">Multi-pass membrane protein</topology>
    </subcellularLocation>
</comment>
<dbReference type="Proteomes" id="UP001059380">
    <property type="component" value="Chromosome"/>
</dbReference>
<dbReference type="PANTHER" id="PTHR13414">
    <property type="entry name" value="HUEL-CATION TRANSPORTER"/>
    <property type="match status" value="1"/>
</dbReference>